<name>A0ABW1NN12_9ACTN</name>
<feature type="domain" description="MacB-like periplasmic core" evidence="9">
    <location>
        <begin position="412"/>
        <end position="604"/>
    </location>
</feature>
<evidence type="ECO:0000313" key="10">
    <source>
        <dbReference type="EMBL" id="MFC6083607.1"/>
    </source>
</evidence>
<gene>
    <name evidence="10" type="ORF">ACFP1K_20730</name>
</gene>
<keyword evidence="3 7" id="KW-0812">Transmembrane</keyword>
<organism evidence="10 11">
    <name type="scientific">Sphaerisporangium aureirubrum</name>
    <dbReference type="NCBI Taxonomy" id="1544736"/>
    <lineage>
        <taxon>Bacteria</taxon>
        <taxon>Bacillati</taxon>
        <taxon>Actinomycetota</taxon>
        <taxon>Actinomycetes</taxon>
        <taxon>Streptosporangiales</taxon>
        <taxon>Streptosporangiaceae</taxon>
        <taxon>Sphaerisporangium</taxon>
    </lineage>
</organism>
<evidence type="ECO:0000259" key="9">
    <source>
        <dbReference type="Pfam" id="PF12704"/>
    </source>
</evidence>
<feature type="transmembrane region" description="Helical" evidence="7">
    <location>
        <begin position="21"/>
        <end position="44"/>
    </location>
</feature>
<evidence type="ECO:0000256" key="6">
    <source>
        <dbReference type="ARBA" id="ARBA00038076"/>
    </source>
</evidence>
<feature type="transmembrane region" description="Helical" evidence="7">
    <location>
        <begin position="622"/>
        <end position="651"/>
    </location>
</feature>
<protein>
    <submittedName>
        <fullName evidence="10">FtsX-like permease family protein</fullName>
    </submittedName>
</protein>
<dbReference type="RefSeq" id="WP_380755755.1">
    <property type="nucleotide sequence ID" value="NZ_JBHSRF010000030.1"/>
</dbReference>
<feature type="transmembrane region" description="Helical" evidence="7">
    <location>
        <begin position="291"/>
        <end position="315"/>
    </location>
</feature>
<dbReference type="InterPro" id="IPR025857">
    <property type="entry name" value="MacB_PCD"/>
</dbReference>
<dbReference type="EMBL" id="JBHSRF010000030">
    <property type="protein sequence ID" value="MFC6083607.1"/>
    <property type="molecule type" value="Genomic_DNA"/>
</dbReference>
<evidence type="ECO:0000259" key="8">
    <source>
        <dbReference type="Pfam" id="PF02687"/>
    </source>
</evidence>
<sequence>MSAVWRAARAAVRRRRLQTTVIGIVVGLSSVLIVVGLALMAATFGPFDQAYTQQQGAHLVASFDSGKATDAALAGSAHRSGVSAAAGPFGQAAVEVTMDPDQPPIVMTVVGRDKPDTAVDKLYVWRGRWVTGPGEIVINAEPDADVPSRLDTVTLDNGRTVKVVGFAYSVSRSAQAWVASEEMEALHPTAEQMLYRFTAAATGAEIGAGQAAVTAGMPAGALLGTQSYLTLRANAELSAGIFVPFLMIFGCFGLVVAVLIVANVISGAVVAGLRHIGVLKALGFTPNQVMAVYLTMVLLPTVAAAVLGTFLGNLLAMTVLSSAFFESYGAGAFHVAPWITITALLGVPVLVGLTALLSSVRARRLSAVEAISAGSAPRRGRGLRVQRRLGGTRLPRAVSLGAGLPLARPARSALTAAAVLLGVAGVTVAIGLSGSVTAYVDADSRADAVQVEVRPARGGPALGDQADESMLRALPGAERVVARKELIMRRIGGTEPTRVRFYRGSDAGFEMLRGRWPAAAGEVAVSRRFLTQSGLALGDTFTLDRDGKRLSARVVGEVLMGAVDPVLSNWATLTQMAPGSRADGYEVKLATGADDAAYAAAVKAADPGLDARPKRVPGSVLVAIYSTITLLTLLLGAVAALGVFNTVVLNVRERRRELGTLKSIGMTPRQVVLMMVTSMAALGLAGGLAGVPIGVVFQRYAMYAIARAAQIVIPEHMLDLYSVPVVVLLVLAGAVIAAAGAFLPSRSAARLTIADALRTE</sequence>
<keyword evidence="4 7" id="KW-1133">Transmembrane helix</keyword>
<proteinExistence type="inferred from homology"/>
<evidence type="ECO:0000313" key="11">
    <source>
        <dbReference type="Proteomes" id="UP001596137"/>
    </source>
</evidence>
<dbReference type="InterPro" id="IPR003838">
    <property type="entry name" value="ABC3_permease_C"/>
</dbReference>
<reference evidence="11" key="1">
    <citation type="journal article" date="2019" name="Int. J. Syst. Evol. Microbiol.">
        <title>The Global Catalogue of Microorganisms (GCM) 10K type strain sequencing project: providing services to taxonomists for standard genome sequencing and annotation.</title>
        <authorList>
            <consortium name="The Broad Institute Genomics Platform"/>
            <consortium name="The Broad Institute Genome Sequencing Center for Infectious Disease"/>
            <person name="Wu L."/>
            <person name="Ma J."/>
        </authorList>
    </citation>
    <scope>NUCLEOTIDE SEQUENCE [LARGE SCALE GENOMIC DNA]</scope>
    <source>
        <strain evidence="11">JCM 30346</strain>
    </source>
</reference>
<keyword evidence="11" id="KW-1185">Reference proteome</keyword>
<evidence type="ECO:0000256" key="7">
    <source>
        <dbReference type="SAM" id="Phobius"/>
    </source>
</evidence>
<evidence type="ECO:0000256" key="1">
    <source>
        <dbReference type="ARBA" id="ARBA00004651"/>
    </source>
</evidence>
<dbReference type="Pfam" id="PF02687">
    <property type="entry name" value="FtsX"/>
    <property type="match status" value="2"/>
</dbReference>
<feature type="transmembrane region" description="Helical" evidence="7">
    <location>
        <begin position="672"/>
        <end position="701"/>
    </location>
</feature>
<evidence type="ECO:0000256" key="5">
    <source>
        <dbReference type="ARBA" id="ARBA00023136"/>
    </source>
</evidence>
<feature type="domain" description="ABC3 transporter permease C-terminal" evidence="8">
    <location>
        <begin position="247"/>
        <end position="366"/>
    </location>
</feature>
<dbReference type="Proteomes" id="UP001596137">
    <property type="component" value="Unassembled WGS sequence"/>
</dbReference>
<comment type="similarity">
    <text evidence="6">Belongs to the ABC-4 integral membrane protein family.</text>
</comment>
<feature type="transmembrane region" description="Helical" evidence="7">
    <location>
        <begin position="241"/>
        <end position="270"/>
    </location>
</feature>
<accession>A0ABW1NN12</accession>
<dbReference type="PANTHER" id="PTHR30572">
    <property type="entry name" value="MEMBRANE COMPONENT OF TRANSPORTER-RELATED"/>
    <property type="match status" value="1"/>
</dbReference>
<feature type="transmembrane region" description="Helical" evidence="7">
    <location>
        <begin position="335"/>
        <end position="357"/>
    </location>
</feature>
<comment type="caution">
    <text evidence="10">The sequence shown here is derived from an EMBL/GenBank/DDBJ whole genome shotgun (WGS) entry which is preliminary data.</text>
</comment>
<evidence type="ECO:0000256" key="3">
    <source>
        <dbReference type="ARBA" id="ARBA00022692"/>
    </source>
</evidence>
<dbReference type="PANTHER" id="PTHR30572:SF4">
    <property type="entry name" value="ABC TRANSPORTER PERMEASE YTRF"/>
    <property type="match status" value="1"/>
</dbReference>
<feature type="transmembrane region" description="Helical" evidence="7">
    <location>
        <begin position="414"/>
        <end position="440"/>
    </location>
</feature>
<comment type="subcellular location">
    <subcellularLocation>
        <location evidence="1">Cell membrane</location>
        <topology evidence="1">Multi-pass membrane protein</topology>
    </subcellularLocation>
</comment>
<dbReference type="InterPro" id="IPR050250">
    <property type="entry name" value="Macrolide_Exporter_MacB"/>
</dbReference>
<keyword evidence="2" id="KW-1003">Cell membrane</keyword>
<evidence type="ECO:0000256" key="4">
    <source>
        <dbReference type="ARBA" id="ARBA00022989"/>
    </source>
</evidence>
<keyword evidence="5 7" id="KW-0472">Membrane</keyword>
<feature type="domain" description="ABC3 transporter permease C-terminal" evidence="8">
    <location>
        <begin position="631"/>
        <end position="751"/>
    </location>
</feature>
<feature type="transmembrane region" description="Helical" evidence="7">
    <location>
        <begin position="721"/>
        <end position="743"/>
    </location>
</feature>
<dbReference type="Pfam" id="PF12704">
    <property type="entry name" value="MacB_PCD"/>
    <property type="match status" value="1"/>
</dbReference>
<evidence type="ECO:0000256" key="2">
    <source>
        <dbReference type="ARBA" id="ARBA00022475"/>
    </source>
</evidence>